<name>A0A2H0R3T6_9BACT</name>
<dbReference type="AlphaFoldDB" id="A0A2H0R3T6"/>
<comment type="caution">
    <text evidence="1">The sequence shown here is derived from an EMBL/GenBank/DDBJ whole genome shotgun (WGS) entry which is preliminary data.</text>
</comment>
<reference evidence="1 2" key="1">
    <citation type="submission" date="2017-09" db="EMBL/GenBank/DDBJ databases">
        <title>Depth-based differentiation of microbial function through sediment-hosted aquifers and enrichment of novel symbionts in the deep terrestrial subsurface.</title>
        <authorList>
            <person name="Probst A.J."/>
            <person name="Ladd B."/>
            <person name="Jarett J.K."/>
            <person name="Geller-Mcgrath D.E."/>
            <person name="Sieber C.M."/>
            <person name="Emerson J.B."/>
            <person name="Anantharaman K."/>
            <person name="Thomas B.C."/>
            <person name="Malmstrom R."/>
            <person name="Stieglmeier M."/>
            <person name="Klingl A."/>
            <person name="Woyke T."/>
            <person name="Ryan C.M."/>
            <person name="Banfield J.F."/>
        </authorList>
    </citation>
    <scope>NUCLEOTIDE SEQUENCE [LARGE SCALE GENOMIC DNA]</scope>
    <source>
        <strain evidence="1">CG10_big_fil_rev_8_21_14_0_10_46_23</strain>
    </source>
</reference>
<protein>
    <submittedName>
        <fullName evidence="1">Uncharacterized protein</fullName>
    </submittedName>
</protein>
<dbReference type="EMBL" id="PCXO01000010">
    <property type="protein sequence ID" value="PIR41192.1"/>
    <property type="molecule type" value="Genomic_DNA"/>
</dbReference>
<dbReference type="Proteomes" id="UP000230232">
    <property type="component" value="Unassembled WGS sequence"/>
</dbReference>
<accession>A0A2H0R3T6</accession>
<gene>
    <name evidence="1" type="ORF">COV31_02170</name>
</gene>
<proteinExistence type="predicted"/>
<evidence type="ECO:0000313" key="2">
    <source>
        <dbReference type="Proteomes" id="UP000230232"/>
    </source>
</evidence>
<organism evidence="1 2">
    <name type="scientific">Candidatus Yanofskybacteria bacterium CG10_big_fil_rev_8_21_14_0_10_46_23</name>
    <dbReference type="NCBI Taxonomy" id="1975098"/>
    <lineage>
        <taxon>Bacteria</taxon>
        <taxon>Candidatus Yanofskyibacteriota</taxon>
    </lineage>
</organism>
<evidence type="ECO:0000313" key="1">
    <source>
        <dbReference type="EMBL" id="PIR41192.1"/>
    </source>
</evidence>
<sequence length="92" mass="10703">MRAIVLLGGFVGPPEQQKSFFVISEPTEEEIRRKARERLGSFCDKKQVIGPQGRCPQPEKLLILPEEGRINLLELRWQIEDWNSEVEERLTN</sequence>